<evidence type="ECO:0008006" key="5">
    <source>
        <dbReference type="Google" id="ProtNLM"/>
    </source>
</evidence>
<name>A0A553ZXW4_9BACI</name>
<dbReference type="SUPFAM" id="SSF55797">
    <property type="entry name" value="PR-1-like"/>
    <property type="match status" value="1"/>
</dbReference>
<dbReference type="EMBL" id="VLXZ01000006">
    <property type="protein sequence ID" value="TSB46298.1"/>
    <property type="molecule type" value="Genomic_DNA"/>
</dbReference>
<proteinExistence type="predicted"/>
<dbReference type="OrthoDB" id="9783944at2"/>
<dbReference type="RefSeq" id="WP_143848745.1">
    <property type="nucleotide sequence ID" value="NZ_VLXZ01000006.1"/>
</dbReference>
<accession>A0A553ZXW4</accession>
<dbReference type="CDD" id="cd05379">
    <property type="entry name" value="CAP_bacterial"/>
    <property type="match status" value="1"/>
</dbReference>
<feature type="domain" description="SCP" evidence="1">
    <location>
        <begin position="238"/>
        <end position="348"/>
    </location>
</feature>
<evidence type="ECO:0000259" key="1">
    <source>
        <dbReference type="Pfam" id="PF00188"/>
    </source>
</evidence>
<reference evidence="3 4" key="1">
    <citation type="submission" date="2019-07" db="EMBL/GenBank/DDBJ databases">
        <authorList>
            <person name="Park Y.J."/>
            <person name="Jeong S.E."/>
            <person name="Jung H.S."/>
        </authorList>
    </citation>
    <scope>NUCLEOTIDE SEQUENCE [LARGE SCALE GENOMIC DNA]</scope>
    <source>
        <strain evidence="4">P16(2019)</strain>
    </source>
</reference>
<dbReference type="Proteomes" id="UP000318521">
    <property type="component" value="Unassembled WGS sequence"/>
</dbReference>
<evidence type="ECO:0000313" key="3">
    <source>
        <dbReference type="EMBL" id="TSB46298.1"/>
    </source>
</evidence>
<evidence type="ECO:0000313" key="4">
    <source>
        <dbReference type="Proteomes" id="UP000318521"/>
    </source>
</evidence>
<gene>
    <name evidence="3" type="ORF">FN960_10830</name>
</gene>
<dbReference type="Pfam" id="PF14504">
    <property type="entry name" value="CAP_assoc_N"/>
    <property type="match status" value="1"/>
</dbReference>
<comment type="caution">
    <text evidence="3">The sequence shown here is derived from an EMBL/GenBank/DDBJ whole genome shotgun (WGS) entry which is preliminary data.</text>
</comment>
<sequence length="354" mass="40772">MGKRLGLLAALLIILIIMVVEVTRQDQVRHWFAETPFKQDQLSEKQLPSREALAGRVGQSGVVLEQMMGMSEEQLSLSFGEPERKDPSSYGYEWWIYPLNSHSYLQAGVEEGQVVTMYYTGDELRDPLFEGLPTFERLSAENEFESTVEVKNDQGTFQFQLTEDDIESRPLIPYGDDWLQLYFDIHTKELSTVRLLSTDMLLKQKPYWMTYRGTLPELDPLTREEWQAIEAGEEKQIFDLTNIIRKRHGLDPFTWNEDVRNIAFKHSQDMRVNDYFDHVSPTHGKLDARFIAGEVRFKTAGENIALNYVDGAAAVEGWLNSEGHRVNLLHEGFTELGVGVYEKSYTQNFLTPVD</sequence>
<dbReference type="Gene3D" id="3.40.33.10">
    <property type="entry name" value="CAP"/>
    <property type="match status" value="1"/>
</dbReference>
<dbReference type="Pfam" id="PF00188">
    <property type="entry name" value="CAP"/>
    <property type="match status" value="1"/>
</dbReference>
<keyword evidence="4" id="KW-1185">Reference proteome</keyword>
<dbReference type="PANTHER" id="PTHR31157:SF26">
    <property type="entry name" value="SCP-LIKE EXTRACELLULAR PROTEIN"/>
    <property type="match status" value="1"/>
</dbReference>
<dbReference type="PANTHER" id="PTHR31157">
    <property type="entry name" value="SCP DOMAIN-CONTAINING PROTEIN"/>
    <property type="match status" value="1"/>
</dbReference>
<feature type="domain" description="CAP-associated" evidence="2">
    <location>
        <begin position="68"/>
        <end position="207"/>
    </location>
</feature>
<organism evidence="3 4">
    <name type="scientific">Alkalicoccobacillus porphyridii</name>
    <dbReference type="NCBI Taxonomy" id="2597270"/>
    <lineage>
        <taxon>Bacteria</taxon>
        <taxon>Bacillati</taxon>
        <taxon>Bacillota</taxon>
        <taxon>Bacilli</taxon>
        <taxon>Bacillales</taxon>
        <taxon>Bacillaceae</taxon>
        <taxon>Alkalicoccobacillus</taxon>
    </lineage>
</organism>
<dbReference type="InterPro" id="IPR014044">
    <property type="entry name" value="CAP_dom"/>
</dbReference>
<dbReference type="InterPro" id="IPR035940">
    <property type="entry name" value="CAP_sf"/>
</dbReference>
<dbReference type="AlphaFoldDB" id="A0A553ZXW4"/>
<protein>
    <recommendedName>
        <fullName evidence="5">CAP domain-containing protein</fullName>
    </recommendedName>
</protein>
<dbReference type="InterPro" id="IPR029410">
    <property type="entry name" value="CAP_assoc"/>
</dbReference>
<evidence type="ECO:0000259" key="2">
    <source>
        <dbReference type="Pfam" id="PF14504"/>
    </source>
</evidence>